<dbReference type="PANTHER" id="PTHR12106">
    <property type="entry name" value="SORTILIN RELATED"/>
    <property type="match status" value="1"/>
</dbReference>
<dbReference type="InterPro" id="IPR050310">
    <property type="entry name" value="VPS10-sortilin"/>
</dbReference>
<dbReference type="GO" id="GO:0005794">
    <property type="term" value="C:Golgi apparatus"/>
    <property type="evidence" value="ECO:0007669"/>
    <property type="project" value="TreeGrafter"/>
</dbReference>
<feature type="transmembrane region" description="Helical" evidence="4">
    <location>
        <begin position="796"/>
        <end position="817"/>
    </location>
</feature>
<dbReference type="InterPro" id="IPR031778">
    <property type="entry name" value="Sortilin_N"/>
</dbReference>
<feature type="region of interest" description="Disordered" evidence="3">
    <location>
        <begin position="655"/>
        <end position="791"/>
    </location>
</feature>
<keyword evidence="5" id="KW-0732">Signal</keyword>
<proteinExistence type="predicted"/>
<dbReference type="Pfam" id="PF15901">
    <property type="entry name" value="Sortilin_C"/>
    <property type="match status" value="1"/>
</dbReference>
<feature type="signal peptide" evidence="5">
    <location>
        <begin position="1"/>
        <end position="23"/>
    </location>
</feature>
<gene>
    <name evidence="7" type="ORF">DLAC_00787</name>
</gene>
<keyword evidence="8" id="KW-1185">Reference proteome</keyword>
<feature type="compositionally biased region" description="Low complexity" evidence="3">
    <location>
        <begin position="734"/>
        <end position="785"/>
    </location>
</feature>
<keyword evidence="4" id="KW-1133">Transmembrane helix</keyword>
<dbReference type="InterPro" id="IPR006581">
    <property type="entry name" value="VPS10"/>
</dbReference>
<accession>A0A152A718</accession>
<feature type="domain" description="VPS10" evidence="6">
    <location>
        <begin position="46"/>
        <end position="657"/>
    </location>
</feature>
<dbReference type="InterPro" id="IPR031777">
    <property type="entry name" value="Sortilin_C"/>
</dbReference>
<dbReference type="OrthoDB" id="443634at2759"/>
<organism evidence="7 8">
    <name type="scientific">Tieghemostelium lacteum</name>
    <name type="common">Slime mold</name>
    <name type="synonym">Dictyostelium lacteum</name>
    <dbReference type="NCBI Taxonomy" id="361077"/>
    <lineage>
        <taxon>Eukaryota</taxon>
        <taxon>Amoebozoa</taxon>
        <taxon>Evosea</taxon>
        <taxon>Eumycetozoa</taxon>
        <taxon>Dictyostelia</taxon>
        <taxon>Dictyosteliales</taxon>
        <taxon>Raperosteliaceae</taxon>
        <taxon>Tieghemostelium</taxon>
    </lineage>
</organism>
<evidence type="ECO:0000256" key="4">
    <source>
        <dbReference type="SAM" id="Phobius"/>
    </source>
</evidence>
<protein>
    <submittedName>
        <fullName evidence="7">Glycoside hydrolase family 25 protein</fullName>
    </submittedName>
</protein>
<keyword evidence="4" id="KW-0472">Membrane</keyword>
<keyword evidence="1" id="KW-0677">Repeat</keyword>
<evidence type="ECO:0000256" key="5">
    <source>
        <dbReference type="SAM" id="SignalP"/>
    </source>
</evidence>
<reference evidence="7 8" key="1">
    <citation type="submission" date="2015-12" db="EMBL/GenBank/DDBJ databases">
        <title>Dictyostelia acquired genes for synthesis and detection of signals that induce cell-type specialization by lateral gene transfer from prokaryotes.</title>
        <authorList>
            <person name="Gloeckner G."/>
            <person name="Schaap P."/>
        </authorList>
    </citation>
    <scope>NUCLEOTIDE SEQUENCE [LARGE SCALE GENOMIC DNA]</scope>
    <source>
        <strain evidence="7 8">TK</strain>
    </source>
</reference>
<dbReference type="PANTHER" id="PTHR12106:SF27">
    <property type="entry name" value="SORTILIN-RELATED RECEPTOR"/>
    <property type="match status" value="1"/>
</dbReference>
<keyword evidence="4" id="KW-0812">Transmembrane</keyword>
<evidence type="ECO:0000256" key="2">
    <source>
        <dbReference type="ARBA" id="ARBA00023180"/>
    </source>
</evidence>
<dbReference type="STRING" id="361077.A0A152A718"/>
<comment type="caution">
    <text evidence="7">The sequence shown here is derived from an EMBL/GenBank/DDBJ whole genome shotgun (WGS) entry which is preliminary data.</text>
</comment>
<dbReference type="EMBL" id="LODT01000004">
    <property type="protein sequence ID" value="KYR01994.1"/>
    <property type="molecule type" value="Genomic_DNA"/>
</dbReference>
<feature type="compositionally biased region" description="Low complexity" evidence="3">
    <location>
        <begin position="655"/>
        <end position="710"/>
    </location>
</feature>
<dbReference type="GO" id="GO:0006892">
    <property type="term" value="P:post-Golgi vesicle-mediated transport"/>
    <property type="evidence" value="ECO:0007669"/>
    <property type="project" value="TreeGrafter"/>
</dbReference>
<evidence type="ECO:0000313" key="7">
    <source>
        <dbReference type="EMBL" id="KYR01994.1"/>
    </source>
</evidence>
<keyword evidence="7" id="KW-0378">Hydrolase</keyword>
<dbReference type="Gene3D" id="3.30.60.270">
    <property type="match status" value="1"/>
</dbReference>
<dbReference type="SMART" id="SM00602">
    <property type="entry name" value="VPS10"/>
    <property type="match status" value="1"/>
</dbReference>
<evidence type="ECO:0000256" key="3">
    <source>
        <dbReference type="SAM" id="MobiDB-lite"/>
    </source>
</evidence>
<dbReference type="Pfam" id="PF15902">
    <property type="entry name" value="Sortilin-Vps10"/>
    <property type="match status" value="1"/>
</dbReference>
<evidence type="ECO:0000313" key="8">
    <source>
        <dbReference type="Proteomes" id="UP000076078"/>
    </source>
</evidence>
<sequence length="858" mass="92705">MMMKYTIVVLLALLCSLLPFVKSQQPTVGNVTNINYNIIPLWYSSSIVFLTDMDDWVYQSLDAGMTWSNLGIQSDGIFLQQQSGMVLFQYLNGEMAQNVVNTTLVLLNVNNQTMTNITVPGMLDEITQKPTSPNYLSSVRNVTGNYTGCVSSDFGMTWTDIYPEAVFSGFPIWNLQPEGGVFIQLYNTSSNTDYVTYSQDLFNWDVILEDVVAFVHSKFQHFWAVNIHNQVFLINSTSAIPVVLYDQSGGVITGPFDAIVILDDNIDNGVFIATEYDGTLSQVFQYGSDDGVFDLSYTGVYSEKIGNGYYVDFATFNSRGFYALNAQDSAGSPLVQTFYTLDDGQSWMNFQDANGTQLNFYGQISTVLHHISPLYASPYSIGYAIGNGVSGQNLNISAPYSNETVQTFVTRNSGSDWAAIYPGETTYEYGNYGNFLVFVPVVNTNNVAYYTMDQGLTISNVSLPASVANLSLIAIDYAHSSTDESSLTFMFLYYDLTHDNSSVFSIDFSPLNYPTCQFQYINGTLVGDFEQVNIHGNASAPTTACVDGGETQYIRRKQSSECLSSIAPTFNETLSCACTNDDYECDVNYHQVKNSPTLNCTLNAGAQPPSVDPPANCPPGHFYSITKGYKRIFGDVCTFGVAANFDPEIIMCPNSNSSGSSSEPSTGGHSMSGNTGLASGSQTGQTTGSQTITGNPITTGSQSGSFTTGSLDGPSSANPITGSVTGTGSFDGVSGSSNTGINTGSNTGSNSGSNTGSNSGSFDTSGSVQSSSHETNNNNNNNNSGSHEKSKSHKGAIAAGIIISLVVLIGAIVFIMVRFPNIRARVTKIFRGNEYTYSKLTQDSDYLIYEDNDETEDL</sequence>
<dbReference type="Proteomes" id="UP000076078">
    <property type="component" value="Unassembled WGS sequence"/>
</dbReference>
<evidence type="ECO:0000256" key="1">
    <source>
        <dbReference type="ARBA" id="ARBA00022737"/>
    </source>
</evidence>
<dbReference type="GO" id="GO:0016020">
    <property type="term" value="C:membrane"/>
    <property type="evidence" value="ECO:0007669"/>
    <property type="project" value="InterPro"/>
</dbReference>
<keyword evidence="2" id="KW-0325">Glycoprotein</keyword>
<dbReference type="GO" id="GO:0016787">
    <property type="term" value="F:hydrolase activity"/>
    <property type="evidence" value="ECO:0007669"/>
    <property type="project" value="UniProtKB-KW"/>
</dbReference>
<dbReference type="AlphaFoldDB" id="A0A152A718"/>
<name>A0A152A718_TIELA</name>
<dbReference type="InParanoid" id="A0A152A718"/>
<feature type="chain" id="PRO_5007593694" evidence="5">
    <location>
        <begin position="24"/>
        <end position="858"/>
    </location>
</feature>
<evidence type="ECO:0000259" key="6">
    <source>
        <dbReference type="SMART" id="SM00602"/>
    </source>
</evidence>
<dbReference type="SUPFAM" id="SSF110296">
    <property type="entry name" value="Oligoxyloglucan reducing end-specific cellobiohydrolase"/>
    <property type="match status" value="1"/>
</dbReference>
<feature type="compositionally biased region" description="Polar residues" evidence="3">
    <location>
        <begin position="713"/>
        <end position="728"/>
    </location>
</feature>